<dbReference type="CDD" id="cd04909">
    <property type="entry name" value="ACT_PDH-BS"/>
    <property type="match status" value="1"/>
</dbReference>
<keyword evidence="6" id="KW-0028">Amino-acid biosynthesis</keyword>
<reference evidence="14 15" key="1">
    <citation type="submission" date="2018-06" db="EMBL/GenBank/DDBJ databases">
        <authorList>
            <consortium name="Pathogen Informatics"/>
            <person name="Doyle S."/>
        </authorList>
    </citation>
    <scope>NUCLEOTIDE SEQUENCE [LARGE SCALE GENOMIC DNA]</scope>
    <source>
        <strain evidence="14 15">NCTC12195</strain>
    </source>
</reference>
<dbReference type="InterPro" id="IPR050812">
    <property type="entry name" value="Preph/Arog_dehydrog"/>
</dbReference>
<evidence type="ECO:0000313" key="14">
    <source>
        <dbReference type="EMBL" id="SUM32952.1"/>
    </source>
</evidence>
<evidence type="ECO:0000256" key="1">
    <source>
        <dbReference type="ARBA" id="ARBA00005067"/>
    </source>
</evidence>
<dbReference type="NCBIfam" id="NF005106">
    <property type="entry name" value="PRK06545.1-4"/>
    <property type="match status" value="1"/>
</dbReference>
<dbReference type="GO" id="GO:0008977">
    <property type="term" value="F:prephenate dehydrogenase (NAD+) activity"/>
    <property type="evidence" value="ECO:0007669"/>
    <property type="project" value="UniProtKB-EC"/>
</dbReference>
<evidence type="ECO:0000313" key="13">
    <source>
        <dbReference type="EMBL" id="GEQ05060.1"/>
    </source>
</evidence>
<feature type="domain" description="ACT" evidence="12">
    <location>
        <begin position="296"/>
        <end position="363"/>
    </location>
</feature>
<dbReference type="EC" id="1.3.1.12" evidence="3"/>
<dbReference type="SUPFAM" id="SSF55021">
    <property type="entry name" value="ACT-like"/>
    <property type="match status" value="1"/>
</dbReference>
<evidence type="ECO:0000256" key="3">
    <source>
        <dbReference type="ARBA" id="ARBA00012068"/>
    </source>
</evidence>
<name>A0A0D0RPP7_STAGA</name>
<dbReference type="Gene3D" id="1.10.3660.10">
    <property type="entry name" value="6-phosphogluconate dehydrogenase C-terminal like domain"/>
    <property type="match status" value="1"/>
</dbReference>
<dbReference type="NCBIfam" id="NF005107">
    <property type="entry name" value="PRK06545.1-5"/>
    <property type="match status" value="1"/>
</dbReference>
<evidence type="ECO:0000313" key="16">
    <source>
        <dbReference type="Proteomes" id="UP000321057"/>
    </source>
</evidence>
<dbReference type="InterPro" id="IPR045865">
    <property type="entry name" value="ACT-like_dom_sf"/>
</dbReference>
<keyword evidence="5" id="KW-0827">Tyrosine biosynthesis</keyword>
<evidence type="ECO:0000259" key="12">
    <source>
        <dbReference type="PROSITE" id="PS51671"/>
    </source>
</evidence>
<evidence type="ECO:0000259" key="11">
    <source>
        <dbReference type="PROSITE" id="PS51176"/>
    </source>
</evidence>
<dbReference type="AlphaFoldDB" id="A0A0D0RPP7"/>
<keyword evidence="7 14" id="KW-0560">Oxidoreductase</keyword>
<dbReference type="STRING" id="1293.SH09_06165"/>
<dbReference type="EMBL" id="UHDK01000001">
    <property type="protein sequence ID" value="SUM32952.1"/>
    <property type="molecule type" value="Genomic_DNA"/>
</dbReference>
<dbReference type="GeneID" id="93845283"/>
<organism evidence="14 15">
    <name type="scientific">Staphylococcus gallinarum</name>
    <dbReference type="NCBI Taxonomy" id="1293"/>
    <lineage>
        <taxon>Bacteria</taxon>
        <taxon>Bacillati</taxon>
        <taxon>Bacillota</taxon>
        <taxon>Bacilli</taxon>
        <taxon>Bacillales</taxon>
        <taxon>Staphylococcaceae</taxon>
        <taxon>Staphylococcus</taxon>
    </lineage>
</organism>
<evidence type="ECO:0000256" key="6">
    <source>
        <dbReference type="ARBA" id="ARBA00022605"/>
    </source>
</evidence>
<dbReference type="PANTHER" id="PTHR21363">
    <property type="entry name" value="PREPHENATE DEHYDROGENASE"/>
    <property type="match status" value="1"/>
</dbReference>
<dbReference type="Proteomes" id="UP000321057">
    <property type="component" value="Unassembled WGS sequence"/>
</dbReference>
<evidence type="ECO:0000313" key="15">
    <source>
        <dbReference type="Proteomes" id="UP000255277"/>
    </source>
</evidence>
<sequence>MKQILFVGLGLIGGSLASNLRYYHDDIEITAFDADASQLEKAHSIGIIDYKSTDYQACVENADIIIYATPVQQTIKYLQELPNYHIKKHVIVSDTGSTKSTIQQYESYLLKHDIHLVGGHPMAGSHKSGVLNAKKHLFENAFYILVHNESANDDAFEIIQELLKTTDAKFISTTAEEHDFVTGIVSHVPHIIASSLVHLNAEHVKDSSLVKTLAAGGFRDITRIASSNPVMWRDITLENKDTILKLLREWKHQMADVIDLIEHNNPKDLHDFFNDAKVYRDELPLKSQGALSVEYDLYVDIPDKPGMISKVTHILSLHNISISNLRILEVREDIYGALRISFKNPEDRKHGAEVLSDFDTYFD</sequence>
<dbReference type="PANTHER" id="PTHR21363:SF0">
    <property type="entry name" value="PREPHENATE DEHYDROGENASE [NADP(+)]"/>
    <property type="match status" value="1"/>
</dbReference>
<dbReference type="PROSITE" id="PS51671">
    <property type="entry name" value="ACT"/>
    <property type="match status" value="1"/>
</dbReference>
<dbReference type="Proteomes" id="UP000255277">
    <property type="component" value="Unassembled WGS sequence"/>
</dbReference>
<dbReference type="SUPFAM" id="SSF48179">
    <property type="entry name" value="6-phosphogluconate dehydrogenase C-terminal domain-like"/>
    <property type="match status" value="1"/>
</dbReference>
<evidence type="ECO:0000256" key="4">
    <source>
        <dbReference type="ARBA" id="ARBA00016891"/>
    </source>
</evidence>
<dbReference type="InterPro" id="IPR036291">
    <property type="entry name" value="NAD(P)-bd_dom_sf"/>
</dbReference>
<dbReference type="FunFam" id="1.10.3660.10:FF:000003">
    <property type="entry name" value="Prephenate dehydrogenase"/>
    <property type="match status" value="1"/>
</dbReference>
<dbReference type="InterPro" id="IPR046826">
    <property type="entry name" value="PDH_N"/>
</dbReference>
<dbReference type="GO" id="GO:0004665">
    <property type="term" value="F:prephenate dehydrogenase (NADP+) activity"/>
    <property type="evidence" value="ECO:0007669"/>
    <property type="project" value="InterPro"/>
</dbReference>
<evidence type="ECO:0000256" key="5">
    <source>
        <dbReference type="ARBA" id="ARBA00022498"/>
    </source>
</evidence>
<comment type="catalytic activity">
    <reaction evidence="10">
        <text>prephenate + NAD(+) = 3-(4-hydroxyphenyl)pyruvate + CO2 + NADH</text>
        <dbReference type="Rhea" id="RHEA:13869"/>
        <dbReference type="ChEBI" id="CHEBI:16526"/>
        <dbReference type="ChEBI" id="CHEBI:29934"/>
        <dbReference type="ChEBI" id="CHEBI:36242"/>
        <dbReference type="ChEBI" id="CHEBI:57540"/>
        <dbReference type="ChEBI" id="CHEBI:57945"/>
        <dbReference type="EC" id="1.3.1.12"/>
    </reaction>
</comment>
<gene>
    <name evidence="14" type="primary">tyrC</name>
    <name evidence="13" type="synonym">tyrA</name>
    <name evidence="14" type="ORF">NCTC12195_02401</name>
    <name evidence="13" type="ORF">SGA02_08880</name>
</gene>
<proteinExistence type="inferred from homology"/>
<dbReference type="Pfam" id="PF01842">
    <property type="entry name" value="ACT"/>
    <property type="match status" value="1"/>
</dbReference>
<dbReference type="FunFam" id="3.40.50.720:FF:000208">
    <property type="entry name" value="Prephenate dehydrogenase"/>
    <property type="match status" value="1"/>
</dbReference>
<dbReference type="Pfam" id="PF20463">
    <property type="entry name" value="PDH_C"/>
    <property type="match status" value="1"/>
</dbReference>
<dbReference type="Gene3D" id="3.40.50.720">
    <property type="entry name" value="NAD(P)-binding Rossmann-like Domain"/>
    <property type="match status" value="1"/>
</dbReference>
<dbReference type="GO" id="GO:0070403">
    <property type="term" value="F:NAD+ binding"/>
    <property type="evidence" value="ECO:0007669"/>
    <property type="project" value="InterPro"/>
</dbReference>
<comment type="pathway">
    <text evidence="1">Amino-acid biosynthesis; L-tyrosine biosynthesis; (4-hydroxyphenyl)pyruvate from prephenate (NAD(+) route): step 1/1.</text>
</comment>
<dbReference type="UniPathway" id="UPA00122">
    <property type="reaction ID" value="UER00961"/>
</dbReference>
<dbReference type="InterPro" id="IPR003099">
    <property type="entry name" value="Prephen_DH"/>
</dbReference>
<feature type="domain" description="Prephenate/arogenate dehydrogenase" evidence="11">
    <location>
        <begin position="2"/>
        <end position="291"/>
    </location>
</feature>
<dbReference type="InterPro" id="IPR046825">
    <property type="entry name" value="PDH_C"/>
</dbReference>
<evidence type="ECO:0000256" key="8">
    <source>
        <dbReference type="ARBA" id="ARBA00023027"/>
    </source>
</evidence>
<dbReference type="InterPro" id="IPR002912">
    <property type="entry name" value="ACT_dom"/>
</dbReference>
<dbReference type="EMBL" id="BKAX01000003">
    <property type="protein sequence ID" value="GEQ05060.1"/>
    <property type="molecule type" value="Genomic_DNA"/>
</dbReference>
<dbReference type="OrthoDB" id="9802008at2"/>
<keyword evidence="9" id="KW-0057">Aromatic amino acid biosynthesis</keyword>
<evidence type="ECO:0000256" key="7">
    <source>
        <dbReference type="ARBA" id="ARBA00023002"/>
    </source>
</evidence>
<dbReference type="Gene3D" id="3.30.70.260">
    <property type="match status" value="1"/>
</dbReference>
<dbReference type="GO" id="GO:0006571">
    <property type="term" value="P:tyrosine biosynthetic process"/>
    <property type="evidence" value="ECO:0007669"/>
    <property type="project" value="UniProtKB-UniPathway"/>
</dbReference>
<reference evidence="13 16" key="2">
    <citation type="submission" date="2019-07" db="EMBL/GenBank/DDBJ databases">
        <title>Whole genome shotgun sequence of Staphylococcus gallinarum NBRC 109767.</title>
        <authorList>
            <person name="Hosoyama A."/>
            <person name="Uohara A."/>
            <person name="Ohji S."/>
            <person name="Ichikawa N."/>
        </authorList>
    </citation>
    <scope>NUCLEOTIDE SEQUENCE [LARGE SCALE GENOMIC DNA]</scope>
    <source>
        <strain evidence="13 16">NBRC 109767</strain>
    </source>
</reference>
<dbReference type="Pfam" id="PF02153">
    <property type="entry name" value="PDH_N"/>
    <property type="match status" value="1"/>
</dbReference>
<evidence type="ECO:0000256" key="2">
    <source>
        <dbReference type="ARBA" id="ARBA00007964"/>
    </source>
</evidence>
<dbReference type="RefSeq" id="WP_042738750.1">
    <property type="nucleotide sequence ID" value="NZ_BKAX01000003.1"/>
</dbReference>
<protein>
    <recommendedName>
        <fullName evidence="4">Prephenate dehydrogenase</fullName>
        <ecNumber evidence="3">1.3.1.12</ecNumber>
    </recommendedName>
</protein>
<keyword evidence="8" id="KW-0520">NAD</keyword>
<accession>A0A0D0RPP7</accession>
<dbReference type="InterPro" id="IPR008927">
    <property type="entry name" value="6-PGluconate_DH-like_C_sf"/>
</dbReference>
<evidence type="ECO:0000256" key="10">
    <source>
        <dbReference type="ARBA" id="ARBA00049260"/>
    </source>
</evidence>
<evidence type="ECO:0000256" key="9">
    <source>
        <dbReference type="ARBA" id="ARBA00023141"/>
    </source>
</evidence>
<comment type="similarity">
    <text evidence="2">Belongs to the prephenate/arogenate dehydrogenase family.</text>
</comment>
<dbReference type="PROSITE" id="PS51176">
    <property type="entry name" value="PDH_ADH"/>
    <property type="match status" value="1"/>
</dbReference>
<dbReference type="SUPFAM" id="SSF51735">
    <property type="entry name" value="NAD(P)-binding Rossmann-fold domains"/>
    <property type="match status" value="1"/>
</dbReference>
<keyword evidence="16" id="KW-1185">Reference proteome</keyword>